<keyword evidence="2" id="KW-1185">Reference proteome</keyword>
<name>A0ACC0CH62_CATRO</name>
<protein>
    <submittedName>
        <fullName evidence="1">Uncharacterized protein</fullName>
    </submittedName>
</protein>
<dbReference type="Proteomes" id="UP001060085">
    <property type="component" value="Linkage Group LG01"/>
</dbReference>
<gene>
    <name evidence="1" type="ORF">M9H77_05454</name>
</gene>
<evidence type="ECO:0000313" key="2">
    <source>
        <dbReference type="Proteomes" id="UP001060085"/>
    </source>
</evidence>
<proteinExistence type="predicted"/>
<comment type="caution">
    <text evidence="1">The sequence shown here is derived from an EMBL/GenBank/DDBJ whole genome shotgun (WGS) entry which is preliminary data.</text>
</comment>
<evidence type="ECO:0000313" key="1">
    <source>
        <dbReference type="EMBL" id="KAI5684226.1"/>
    </source>
</evidence>
<reference evidence="2" key="1">
    <citation type="journal article" date="2023" name="Nat. Plants">
        <title>Single-cell RNA sequencing provides a high-resolution roadmap for understanding the multicellular compartmentation of specialized metabolism.</title>
        <authorList>
            <person name="Sun S."/>
            <person name="Shen X."/>
            <person name="Li Y."/>
            <person name="Li Y."/>
            <person name="Wang S."/>
            <person name="Li R."/>
            <person name="Zhang H."/>
            <person name="Shen G."/>
            <person name="Guo B."/>
            <person name="Wei J."/>
            <person name="Xu J."/>
            <person name="St-Pierre B."/>
            <person name="Chen S."/>
            <person name="Sun C."/>
        </authorList>
    </citation>
    <scope>NUCLEOTIDE SEQUENCE [LARGE SCALE GENOMIC DNA]</scope>
</reference>
<dbReference type="EMBL" id="CM044701">
    <property type="protein sequence ID" value="KAI5684226.1"/>
    <property type="molecule type" value="Genomic_DNA"/>
</dbReference>
<accession>A0ACC0CH62</accession>
<organism evidence="1 2">
    <name type="scientific">Catharanthus roseus</name>
    <name type="common">Madagascar periwinkle</name>
    <name type="synonym">Vinca rosea</name>
    <dbReference type="NCBI Taxonomy" id="4058"/>
    <lineage>
        <taxon>Eukaryota</taxon>
        <taxon>Viridiplantae</taxon>
        <taxon>Streptophyta</taxon>
        <taxon>Embryophyta</taxon>
        <taxon>Tracheophyta</taxon>
        <taxon>Spermatophyta</taxon>
        <taxon>Magnoliopsida</taxon>
        <taxon>eudicotyledons</taxon>
        <taxon>Gunneridae</taxon>
        <taxon>Pentapetalae</taxon>
        <taxon>asterids</taxon>
        <taxon>lamiids</taxon>
        <taxon>Gentianales</taxon>
        <taxon>Apocynaceae</taxon>
        <taxon>Rauvolfioideae</taxon>
        <taxon>Vinceae</taxon>
        <taxon>Catharanthinae</taxon>
        <taxon>Catharanthus</taxon>
    </lineage>
</organism>
<sequence>MPAGLLPNLNSAFRFGVQKALRGKQGQTRYLIEASPLKKAQAFQRGSGNYWNRHITAGALSQAHSHTSAIVLGSSAKASRYCKRNMAASGSVASSGDLVVDSLISSCSSVSSIGRSSGVYFSNTGRNICQKACLSVRNGKAKNGGIFCGYFVYDITPKALVCSLFKSYNTSSSTCYSNGDATQVSTDGSSSDEQIASIAISDDQKRSCDRALKLLSGSCYLPHPDKEATGGEDAHFICADEQAVGVADGVGGWADVGVNAGEYSRQLMSNSVKAIQDEPKGSIDPARVLEKAYTRTNAKGSSTACIIVLKDQGLHAINLGDSGFIVVRDGRTIFESPVQTHGFNFTYQLESGNRSDLPSSGQVFTIPVLHGDVIVAGTDGLFDNLYNHEINAIVVNAMSSGFSPEVTAQKIAALARQRALDRSRQTPFSTAAQEAGYTYYGGKLDDITVVVCYITDTSNT</sequence>